<dbReference type="EMBL" id="CAJVPT010040475">
    <property type="protein sequence ID" value="CAG8725505.1"/>
    <property type="molecule type" value="Genomic_DNA"/>
</dbReference>
<feature type="non-terminal residue" evidence="1">
    <location>
        <position position="1"/>
    </location>
</feature>
<evidence type="ECO:0000313" key="1">
    <source>
        <dbReference type="EMBL" id="CAG8725505.1"/>
    </source>
</evidence>
<reference evidence="1" key="1">
    <citation type="submission" date="2021-06" db="EMBL/GenBank/DDBJ databases">
        <authorList>
            <person name="Kallberg Y."/>
            <person name="Tangrot J."/>
            <person name="Rosling A."/>
        </authorList>
    </citation>
    <scope>NUCLEOTIDE SEQUENCE</scope>
    <source>
        <strain evidence="1">CL356</strain>
    </source>
</reference>
<name>A0ACA9PYE1_9GLOM</name>
<evidence type="ECO:0000313" key="2">
    <source>
        <dbReference type="Proteomes" id="UP000789525"/>
    </source>
</evidence>
<keyword evidence="2" id="KW-1185">Reference proteome</keyword>
<feature type="non-terminal residue" evidence="1">
    <location>
        <position position="52"/>
    </location>
</feature>
<organism evidence="1 2">
    <name type="scientific">Acaulospora colombiana</name>
    <dbReference type="NCBI Taxonomy" id="27376"/>
    <lineage>
        <taxon>Eukaryota</taxon>
        <taxon>Fungi</taxon>
        <taxon>Fungi incertae sedis</taxon>
        <taxon>Mucoromycota</taxon>
        <taxon>Glomeromycotina</taxon>
        <taxon>Glomeromycetes</taxon>
        <taxon>Diversisporales</taxon>
        <taxon>Acaulosporaceae</taxon>
        <taxon>Acaulospora</taxon>
    </lineage>
</organism>
<sequence>EVDWKLTLEMLSPTKITSPHTDHQDHRNRTFRIKTWIKEHPTMAKLNTRLPE</sequence>
<comment type="caution">
    <text evidence="1">The sequence shown here is derived from an EMBL/GenBank/DDBJ whole genome shotgun (WGS) entry which is preliminary data.</text>
</comment>
<proteinExistence type="predicted"/>
<dbReference type="Proteomes" id="UP000789525">
    <property type="component" value="Unassembled WGS sequence"/>
</dbReference>
<gene>
    <name evidence="1" type="ORF">ACOLOM_LOCUS11345</name>
</gene>
<accession>A0ACA9PYE1</accession>
<protein>
    <submittedName>
        <fullName evidence="1">11202_t:CDS:1</fullName>
    </submittedName>
</protein>